<accession>A0AAD2CQE8</accession>
<protein>
    <recommendedName>
        <fullName evidence="4">Fibrous sheath-interacting protein 1</fullName>
    </recommendedName>
</protein>
<gene>
    <name evidence="2" type="ORF">CYCCA115_LOCUS6482</name>
</gene>
<feature type="region of interest" description="Disordered" evidence="1">
    <location>
        <begin position="152"/>
        <end position="172"/>
    </location>
</feature>
<evidence type="ECO:0000256" key="1">
    <source>
        <dbReference type="SAM" id="MobiDB-lite"/>
    </source>
</evidence>
<dbReference type="Proteomes" id="UP001295423">
    <property type="component" value="Unassembled WGS sequence"/>
</dbReference>
<comment type="caution">
    <text evidence="2">The sequence shown here is derived from an EMBL/GenBank/DDBJ whole genome shotgun (WGS) entry which is preliminary data.</text>
</comment>
<feature type="region of interest" description="Disordered" evidence="1">
    <location>
        <begin position="529"/>
        <end position="551"/>
    </location>
</feature>
<feature type="region of interest" description="Disordered" evidence="1">
    <location>
        <begin position="481"/>
        <end position="516"/>
    </location>
</feature>
<organism evidence="2 3">
    <name type="scientific">Cylindrotheca closterium</name>
    <dbReference type="NCBI Taxonomy" id="2856"/>
    <lineage>
        <taxon>Eukaryota</taxon>
        <taxon>Sar</taxon>
        <taxon>Stramenopiles</taxon>
        <taxon>Ochrophyta</taxon>
        <taxon>Bacillariophyta</taxon>
        <taxon>Bacillariophyceae</taxon>
        <taxon>Bacillariophycidae</taxon>
        <taxon>Bacillariales</taxon>
        <taxon>Bacillariaceae</taxon>
        <taxon>Cylindrotheca</taxon>
    </lineage>
</organism>
<feature type="compositionally biased region" description="Basic and acidic residues" evidence="1">
    <location>
        <begin position="108"/>
        <end position="118"/>
    </location>
</feature>
<feature type="compositionally biased region" description="Polar residues" evidence="1">
    <location>
        <begin position="280"/>
        <end position="289"/>
    </location>
</feature>
<feature type="compositionally biased region" description="Basic and acidic residues" evidence="1">
    <location>
        <begin position="159"/>
        <end position="172"/>
    </location>
</feature>
<name>A0AAD2CQE8_9STRA</name>
<evidence type="ECO:0000313" key="2">
    <source>
        <dbReference type="EMBL" id="CAJ1939209.1"/>
    </source>
</evidence>
<keyword evidence="3" id="KW-1185">Reference proteome</keyword>
<evidence type="ECO:0000313" key="3">
    <source>
        <dbReference type="Proteomes" id="UP001295423"/>
    </source>
</evidence>
<feature type="compositionally biased region" description="Basic and acidic residues" evidence="1">
    <location>
        <begin position="491"/>
        <end position="500"/>
    </location>
</feature>
<sequence length="611" mass="69422">MDSSTYNESTTDSGDYWAKEDAEAREAEAARYRRAQRILKAQAYMERQRTHKYEPSQMDNMITDACGALETVDGGITHLSYLAFGNPTPPKRNDRSKNVTAEQAQKQQTEKQQTEKQQTKKQLKRAARHLTKQEIEEYELEALQALVEGREPNVPADLKNGKRSVDPPNGFREDETIEREAVLAVKGAVHNDQARDLNELEIEINYYIDMINKYDDMAARKKQDDLVGTRKRQDDLMDAIKDVERRHEEQQLEQFQYRRQNVAHGDEQQIWSYVGEYYTGGSSRPTNPTRAAPSPENMLGRMVPRRETEESRDARVSKMLDALDNRIAKQAAARTQHEQDDKFERALGRRQKRDLYDKSLLLGILEDLHLIENEDQSESSENSQTKEQNLSLTLDELDKKFYEEVEEAAKEDYNDSDSTEANMEDTGIVASQEEADGAIFDNSCLGCGTVEDDPGTINGVPRTVADTTNAIDSQQVVYMNEEGSDASENSSNRKNEERNCQEQQQDPPENNWFPFLSSAPKKREAFIPTEITLEDPPEEVRENPEQGKSQVHVKKGLKIVAVLEGHNEDEQEEVKVGSSKKPIMVQEDPTPEAPGLTGCWAGSQHDLLTSE</sequence>
<dbReference type="AlphaFoldDB" id="A0AAD2CQE8"/>
<proteinExistence type="predicted"/>
<reference evidence="2" key="1">
    <citation type="submission" date="2023-08" db="EMBL/GenBank/DDBJ databases">
        <authorList>
            <person name="Audoor S."/>
            <person name="Bilcke G."/>
        </authorList>
    </citation>
    <scope>NUCLEOTIDE SEQUENCE</scope>
</reference>
<feature type="region of interest" description="Disordered" evidence="1">
    <location>
        <begin position="280"/>
        <end position="299"/>
    </location>
</feature>
<feature type="region of interest" description="Disordered" evidence="1">
    <location>
        <begin position="568"/>
        <end position="611"/>
    </location>
</feature>
<evidence type="ECO:0008006" key="4">
    <source>
        <dbReference type="Google" id="ProtNLM"/>
    </source>
</evidence>
<feature type="region of interest" description="Disordered" evidence="1">
    <location>
        <begin position="83"/>
        <end position="120"/>
    </location>
</feature>
<dbReference type="EMBL" id="CAKOGP040000779">
    <property type="protein sequence ID" value="CAJ1939209.1"/>
    <property type="molecule type" value="Genomic_DNA"/>
</dbReference>